<dbReference type="InterPro" id="IPR035706">
    <property type="entry name" value="AAA_9"/>
</dbReference>
<dbReference type="InterPro" id="IPR054354">
    <property type="entry name" value="DYNC2H1-like_lid"/>
</dbReference>
<dbReference type="InterPro" id="IPR041658">
    <property type="entry name" value="AAA_lid_11"/>
</dbReference>
<dbReference type="Gene3D" id="3.20.180.20">
    <property type="entry name" value="Dynein heavy chain, N-terminal domain 2"/>
    <property type="match status" value="1"/>
</dbReference>
<dbReference type="InterPro" id="IPR024743">
    <property type="entry name" value="Dynein_HC_stalk"/>
</dbReference>
<keyword evidence="7" id="KW-0493">Microtubule</keyword>
<evidence type="ECO:0000256" key="8">
    <source>
        <dbReference type="ARBA" id="ARBA00022737"/>
    </source>
</evidence>
<keyword evidence="12" id="KW-0243">Dynein</keyword>
<dbReference type="Pfam" id="PF21264">
    <property type="entry name" value="DYNC2H1_AAA_dom"/>
    <property type="match status" value="1"/>
</dbReference>
<dbReference type="Pfam" id="PF08385">
    <property type="entry name" value="DHC_N1"/>
    <property type="match status" value="1"/>
</dbReference>
<dbReference type="Pfam" id="PF12777">
    <property type="entry name" value="MT"/>
    <property type="match status" value="1"/>
</dbReference>
<reference evidence="22" key="1">
    <citation type="submission" date="2025-05" db="UniProtKB">
        <authorList>
            <consortium name="EnsemblMetazoa"/>
        </authorList>
    </citation>
    <scope>IDENTIFICATION</scope>
</reference>
<dbReference type="InterPro" id="IPR042222">
    <property type="entry name" value="Dynein_2_N"/>
</dbReference>
<dbReference type="Gene3D" id="3.40.50.300">
    <property type="entry name" value="P-loop containing nucleotide triphosphate hydrolases"/>
    <property type="match status" value="5"/>
</dbReference>
<dbReference type="Pfam" id="PF18198">
    <property type="entry name" value="AAA_lid_11"/>
    <property type="match status" value="1"/>
</dbReference>
<evidence type="ECO:0000256" key="11">
    <source>
        <dbReference type="ARBA" id="ARBA00022840"/>
    </source>
</evidence>
<dbReference type="GeneID" id="114331236"/>
<dbReference type="InterPro" id="IPR056759">
    <property type="entry name" value="DYH2-5-8_CC"/>
</dbReference>
<feature type="coiled-coil region" evidence="20">
    <location>
        <begin position="3030"/>
        <end position="3127"/>
    </location>
</feature>
<dbReference type="InterPro" id="IPR043160">
    <property type="entry name" value="Dynein_C_barrel"/>
</dbReference>
<dbReference type="Pfam" id="PF12780">
    <property type="entry name" value="AAA_8"/>
    <property type="match status" value="1"/>
</dbReference>
<keyword evidence="10" id="KW-0970">Cilium biogenesis/degradation</keyword>
<organism evidence="22 23">
    <name type="scientific">Diabrotica virgifera virgifera</name>
    <name type="common">western corn rootworm</name>
    <dbReference type="NCBI Taxonomy" id="50390"/>
    <lineage>
        <taxon>Eukaryota</taxon>
        <taxon>Metazoa</taxon>
        <taxon>Ecdysozoa</taxon>
        <taxon>Arthropoda</taxon>
        <taxon>Hexapoda</taxon>
        <taxon>Insecta</taxon>
        <taxon>Pterygota</taxon>
        <taxon>Neoptera</taxon>
        <taxon>Endopterygota</taxon>
        <taxon>Coleoptera</taxon>
        <taxon>Polyphaga</taxon>
        <taxon>Cucujiformia</taxon>
        <taxon>Chrysomeloidea</taxon>
        <taxon>Chrysomelidae</taxon>
        <taxon>Galerucinae</taxon>
        <taxon>Diabroticina</taxon>
        <taxon>Diabroticites</taxon>
        <taxon>Diabrotica</taxon>
    </lineage>
</organism>
<dbReference type="InterPro" id="IPR004273">
    <property type="entry name" value="Dynein_heavy_D6_P-loop"/>
</dbReference>
<dbReference type="Pfam" id="PF12781">
    <property type="entry name" value="AAA_9"/>
    <property type="match status" value="1"/>
</dbReference>
<dbReference type="Gene3D" id="1.20.920.20">
    <property type="match status" value="1"/>
</dbReference>
<keyword evidence="11" id="KW-0067">ATP-binding</keyword>
<evidence type="ECO:0000256" key="15">
    <source>
        <dbReference type="ARBA" id="ARBA00023136"/>
    </source>
</evidence>
<dbReference type="Gene3D" id="1.10.8.1220">
    <property type="match status" value="1"/>
</dbReference>
<dbReference type="Pfam" id="PF18199">
    <property type="entry name" value="Dynein_C"/>
    <property type="match status" value="1"/>
</dbReference>
<dbReference type="Gene3D" id="1.20.58.1120">
    <property type="match status" value="1"/>
</dbReference>
<keyword evidence="16" id="KW-0505">Motor protein</keyword>
<evidence type="ECO:0000256" key="2">
    <source>
        <dbReference type="ARBA" id="ARBA00004430"/>
    </source>
</evidence>
<keyword evidence="14" id="KW-0969">Cilium</keyword>
<dbReference type="InterPro" id="IPR024317">
    <property type="entry name" value="Dynein_heavy_chain_D4_dom"/>
</dbReference>
<sequence>MSDFAKKFFIKVVGLHLGTTFLEDNWDKDIIGMQDLQNFLTMENVLTLYAIIEEIDDNKRMKFFRTLSNKQYDMVMVFIKYKPHVPTDDNLLNNIQSTNFSGSPTLALFQSLSIYSPLLLQKDQPTLHRQINNLQNDLRSVIFSDQPTKLIDPQASDYSSLSVVTSLEHEVAYWSTIKPSKRDKVTKADCATFKDLLATIAGEFSIIDALSTIDVEDLLERSHTVLDDLWKNDPPFPKDRIKHIMDIIASDVQKYNIAKLKRYNLWTSEYSEISEALTQEIGIDEKWLTSCKQLTEIFWPNYGLNPWKDKVYQPTELVDMLGVLKKVLEIRALHKQLTKLLTNQEQAELKTQDMMKCFQDIDITVLTQDTTLILTKAEKQFEYLIQPTEKRIAIKLKKQLADMSGNTRQLIYEYSKYSELISRPVLMQELIKERQFLLVALYDYLKQIQSQTASENFIIATRYDTPEVVKDIIMIRQLESKANEVNKVSQKLLKDLQGYDDLREMITELIKDLKQQHNELFESWSSEIMGYIKNNALSLRESDPVVEFSKEKLMHVNYSPRLVILISEVRQLKAMGYHVPNAIEDTSEHAKKFMKFARILEQIANFHNTIGDRMIPSQKPMMLASAMELSKLVQEQEVVSWGQERSVEKYVETLKTAVERLSKENNLLTMYHHQILEKINGLKEIDLIKDYSKWKEIAKQIRHITNQVEEKGFRNVQSWKKELDKQLCHVLEKQYLESLDTLHIYLPEIHADLIYRNSVLEYFPSEENLRKTYDQQLKRFLDIPKNFRTISEEPKNELFEGIAKRNKQALDNVSQRTDELFEQLKGVLTHWQSWLQLESLDTSKLTTWQHWDLHFRASKTFGQEIAKLPSTEERVGCFVIGLSRLRSDLESHNRSYWDQLVNSLKDSIAQDVVKLQNYVDHSTTNLTKQPVTIDEVGESGVVHSNILKEKPEMEELFNEMSRKAQTLSSWSREQVSVVNRLKGAWDRLQSLLDNYQHIMEKQMETIKTTLNIEKENLDKEIERFVAKWEEINPRPQSAQFSTNSLTDLSKHLYNIKEKRADWTEIQNKCEKLTGDFTKFNLEPPPLTFLKDIEDKLDGEENTWSVFEDFHTGFQELSNESWIVFRKKIFKLEDFLKEWREKLSKMDNSSLITRILQEIHKYEAIAPSLKYVKGEDFTEKHWLDTFSILGMEPKLVDQLTLNDFLVVSEKIQENLKELQAISKKAASEIIIRQALAELDQWDVHSRFVLMAHKDSKNKDIYLIKDFKEILNKIGDNQSLLQSLKNSADYDSSTEKVTMWENKFGDLDHYLTSLAQIQRKWLYLEPIFGSGTLAQEKTRFDRIDRDFRHILLFIEKDLRVAALCRYPNLRSLLESTLDQLSRCQNSLDNFLKEKRGQFPRFLFLSDDDLLEVVGQSSKEQVLQTHLKKIFVGVNNVKLSTTSQEITTICSLQGETVVLSNPISIQKPVEIWLNDLVKEMQVTLKELLVNCQKEKGAPDPLMYPSQILCLSDNITFTAKCEQAITSMALPSLLSKYKTQLEHYSALELNNEQNKDTEGENVLELKLKALLLDTIHHISVLEELMEYNVTKISEWTWQKQLRYYSNSIGEVTVKMANARMEYSYEYLGNAAKLVRTPLTDKCFLTLTQGIHLGMGGNPYGPAGTGKTESVKALGGLLGRQVLVFNCDEGIDVSAMGRILIGLVKTGAWGCFDEFNRLDEATLSAISMLIHAIQVSIRTDKKTVQLLEQDVDVNRHCGIFVTLNPAGGGYGGRNKLPDNLKQLFRPVVMTQPDNEDIARALLHCEGYRNANIIAKKIVEVFDIASKLLSKQQHYDWGLRSIRTVLTGCGRVLRTLKSKSKENVDANEEIILVVQVLKMDTLSKLSFNDSNKFVSILEDVFKGVDLKIMQHNMLRSHLEICFDEMKLTRNERQMNKCLELYEQLLQRMGVAIVGPPKSGKTTIRNLVLKALIKMGKTVKCHQFNPKSMTRPQLLGKMDFDTGQWSDGVITSFSLQVTSENSNTWSWIVCDGDVDPEWVESLNSVLDDNRLLSLPSGWRIQFGPNVNFLFETHDLSSASPATISRMGIVFLSEEDLDLQNIINSFVEKLPGDQKSVLEPLVNDYFIKAVDWITKNAEITLPCSTTAVALTGLSQLIDVYSRAHFTVALINGLGNQLQYDFKEIFAQQIFDWIGETPAPVILRCRYNKERDIIDSYYTNPNINPIDDCDRTHLVATAQIEQYLDCLRPWISDTKDQHFLLVGPHGTAKTLLLEALVNEQSNAEIVTINCSGNLMPNFVITKLYQYCLQVNTHKGKVLRPKKGKIILHFKNLHLLKADKWGTNILVEFLNQLIVYEGFFDSNVEFIRIDNLTVVGSLEATNNLSQRFTSNLRIFNVSLPEQEDFSVIVVTYLTSVLKNISNSFPKAKIIKLAAVVISVYDKVKNSFSGFQNKHYIFTSHDVISWCQGMLNYRNSANIATEDFVIEILKYEAKDIFVNKLVNEEDKQLFYKILNDAFNSTWGSSSYTSQINYFYVPVEKQSQSSKQPDLTKLSIEDWKQMVEGGIQQYEREGQILDLVINDELLQLTASILKTLSRFKGNILLVGKSGVGRKSAVKISATLQSARLMGPTSEQQPLLNNDLKQAMQYSGLDGEETYLLIEDYILNEQNNINLFNFLICSGEVPGLYSSTELESLVKGLKEDSDRDNFDGNLTQYYAERIRKNLHIVICLDIDNENLWNIIQNCPAFTQNCSIIWQSDWSGHTIETIPNTLLSRNILIDEGCLRVSGQSFSFFYKATQSLINTPSRYISFIKLYGKLFTDKIDGIKSKQKKLKAGVSKLTEAESLVKELKQDAIEKQEKLAEKQSKANSALDMISNTMKNANVHKEEMEVLKGKTEEENVQLERRKKDIEAELAEVEPLMEEARSAVGNIKSESLSEIRSLRAPPEIIRDILEGVLRLMGTQDTSWNSMKSFLSKRGVKEDIRAFNANRISKENRQAVEKLMSTKSDSFDPKSAKRASQAAAPLAAWVAANVKYSYVLDKIKPLEKEQMKLKENLSNAQNQLGELSAGLLDVDATVAKLKEQLSVYTKEAAEIEIDLTKAQSTLSAAEGLVGKLGDEYHRWQTQLKELSQEIDKLPNNCLLMAAYITYMSSETEEERSNFLSHCAKELNVDIVDAGSFFSTERERMQWQSEGLSSDKLSTENAVMMLKADLVPFLIDPTSSAINWLKQHLRHKNVEGITQNSPKFKSALELAVRFGKTFIIEEIDTISSVLLQILRREYTLQGERRLIKLNGKLLDYHSEFKLILCSRNEHLKLPAEIVPFINLLNFTVTIAGFTEQLLSHAISQENPELEKKKNNLLKEREELEEKLSHLQNQLLEDLANSSGDILQNKKLLDSLNQTKASSEAIAVALRESNEVQKKLQAEYDTYRELSNYGSLLYFACNEFAKCNILYLLSVSAFTDLFLRSLQSFQGLENNLASQKKQLLHVVYGYMSRGVFQNDRLKFLLYLIFKLYPRDVPETEWNVFIGSAVTNKNTSEDQPPWIPNQCINNIQLIQVALPDFYKILKLEEHNLWKNFMNVSECEREYPTHCSLSEFQKVLVIQALRPDRLYTVMSQCALSITGIKSLDPSSLDLSIIYKESNSTVPILVLAVSGTDPVSEIREIAKNMSQELIEVAMGEGQENKAIEALKRYSESGSWLILKNLHLVTYWLPVLTQTQKSIEPHQKFRLWLVSEPTPNFNFVLAQNSLKVVYETSQGIRNNILRTFATFGEKYIDKLNANSAKIFFVLACVHALFQERRKYIPQGWSKYYDFSDTDLSTSVKLVEDLWSNQGPQIPWRFISGLTSDAVYGGRIENIDDLKIVHSYTKQYFVDDVISHRWKPFGLNLTVPNVPQYKEYIKMVKQFPSADKPSLFGLAENINKAWEKQISLRITSELKNFYLRKSVSTNFHQETFQKGLLPFLSLWKKLNQGQNFIRMTTETKPVTNSIIETFLNEEFENAIMLLQTIHKYFTLLNKICKGIVTADGKTLGVGYSLLNYGTPKPWLDLWNGPKEPTQYLKICMTKIIALSKLKDENINRLLDKPVNLAGLFHPEAFIASYKQDFSKNNGVPLDELKLFTSWKPKTDCLILSNLLIEGGIFENGIIRQCTPNTENVTTTPNCYLSWVKKGQVLQDENSIDVPLYTSASREMKIISLQIPCEKNEKDKWLLSGIALYLEY</sequence>
<dbReference type="EnsemblMetazoa" id="XM_050645881.1">
    <property type="protein sequence ID" value="XP_050501838.1"/>
    <property type="gene ID" value="LOC114331236"/>
</dbReference>
<evidence type="ECO:0000256" key="12">
    <source>
        <dbReference type="ARBA" id="ARBA00023017"/>
    </source>
</evidence>
<evidence type="ECO:0000256" key="6">
    <source>
        <dbReference type="ARBA" id="ARBA00022490"/>
    </source>
</evidence>
<proteinExistence type="inferred from homology"/>
<dbReference type="PANTHER" id="PTHR45703:SF22">
    <property type="entry name" value="DYNEIN CYTOPLASMIC 2 HEAVY CHAIN 1"/>
    <property type="match status" value="1"/>
</dbReference>
<keyword evidence="9" id="KW-0547">Nucleotide-binding</keyword>
<evidence type="ECO:0000256" key="18">
    <source>
        <dbReference type="ARBA" id="ARBA00023273"/>
    </source>
</evidence>
<dbReference type="InterPro" id="IPR003593">
    <property type="entry name" value="AAA+_ATPase"/>
</dbReference>
<evidence type="ECO:0000256" key="20">
    <source>
        <dbReference type="SAM" id="Coils"/>
    </source>
</evidence>
<dbReference type="InterPro" id="IPR013602">
    <property type="entry name" value="Dynein_heavy_linker"/>
</dbReference>
<dbReference type="InterPro" id="IPR043157">
    <property type="entry name" value="Dynein_AAA1S"/>
</dbReference>
<dbReference type="Gene3D" id="6.10.140.1060">
    <property type="match status" value="1"/>
</dbReference>
<dbReference type="InterPro" id="IPR041228">
    <property type="entry name" value="Dynein_C"/>
</dbReference>
<dbReference type="Pfam" id="PF03028">
    <property type="entry name" value="Dynein_heavy"/>
    <property type="match status" value="1"/>
</dbReference>
<keyword evidence="6" id="KW-0963">Cytoplasm</keyword>
<feature type="coiled-coil region" evidence="20">
    <location>
        <begin position="2828"/>
        <end position="2901"/>
    </location>
</feature>
<keyword evidence="15" id="KW-0472">Membrane</keyword>
<dbReference type="Gene3D" id="1.10.8.710">
    <property type="match status" value="1"/>
</dbReference>
<evidence type="ECO:0000256" key="14">
    <source>
        <dbReference type="ARBA" id="ARBA00023069"/>
    </source>
</evidence>
<evidence type="ECO:0000256" key="10">
    <source>
        <dbReference type="ARBA" id="ARBA00022794"/>
    </source>
</evidence>
<keyword evidence="18" id="KW-0966">Cell projection</keyword>
<dbReference type="InterPro" id="IPR026983">
    <property type="entry name" value="DHC"/>
</dbReference>
<dbReference type="Pfam" id="PF12775">
    <property type="entry name" value="AAA_7"/>
    <property type="match status" value="1"/>
</dbReference>
<keyword evidence="4" id="KW-0217">Developmental protein</keyword>
<evidence type="ECO:0000256" key="9">
    <source>
        <dbReference type="ARBA" id="ARBA00022741"/>
    </source>
</evidence>
<accession>A0ABM5JV74</accession>
<evidence type="ECO:0000256" key="3">
    <source>
        <dbReference type="ARBA" id="ARBA00008887"/>
    </source>
</evidence>
<dbReference type="Pfam" id="PF08393">
    <property type="entry name" value="DHC_N2"/>
    <property type="match status" value="1"/>
</dbReference>
<dbReference type="Gene3D" id="1.10.8.720">
    <property type="entry name" value="Region D6 of dynein motor"/>
    <property type="match status" value="1"/>
</dbReference>
<keyword evidence="8" id="KW-0677">Repeat</keyword>
<feature type="coiled-coil region" evidence="20">
    <location>
        <begin position="475"/>
        <end position="519"/>
    </location>
</feature>
<dbReference type="SUPFAM" id="SSF52540">
    <property type="entry name" value="P-loop containing nucleoside triphosphate hydrolases"/>
    <property type="match status" value="3"/>
</dbReference>
<feature type="domain" description="AAA+ ATPase" evidence="21">
    <location>
        <begin position="1651"/>
        <end position="1788"/>
    </location>
</feature>
<dbReference type="RefSeq" id="XP_050501838.1">
    <property type="nucleotide sequence ID" value="XM_050645881.1"/>
</dbReference>
<name>A0ABM5JV74_DIAVI</name>
<evidence type="ECO:0000256" key="1">
    <source>
        <dbReference type="ARBA" id="ARBA00004202"/>
    </source>
</evidence>
<evidence type="ECO:0000256" key="7">
    <source>
        <dbReference type="ARBA" id="ARBA00022701"/>
    </source>
</evidence>
<keyword evidence="13 20" id="KW-0175">Coiled coil</keyword>
<dbReference type="PANTHER" id="PTHR45703">
    <property type="entry name" value="DYNEIN HEAVY CHAIN"/>
    <property type="match status" value="1"/>
</dbReference>
<dbReference type="InterPro" id="IPR042219">
    <property type="entry name" value="AAA_lid_11_sf"/>
</dbReference>
<dbReference type="Proteomes" id="UP001652700">
    <property type="component" value="Unplaced"/>
</dbReference>
<evidence type="ECO:0000256" key="17">
    <source>
        <dbReference type="ARBA" id="ARBA00023212"/>
    </source>
</evidence>
<evidence type="ECO:0000256" key="19">
    <source>
        <dbReference type="ARBA" id="ARBA00023902"/>
    </source>
</evidence>
<keyword evidence="23" id="KW-1185">Reference proteome</keyword>
<keyword evidence="17" id="KW-0206">Cytoskeleton</keyword>
<keyword evidence="5" id="KW-1003">Cell membrane</keyword>
<feature type="domain" description="AAA+ ATPase" evidence="21">
    <location>
        <begin position="2246"/>
        <end position="2481"/>
    </location>
</feature>
<evidence type="ECO:0000256" key="4">
    <source>
        <dbReference type="ARBA" id="ARBA00022473"/>
    </source>
</evidence>
<evidence type="ECO:0000256" key="13">
    <source>
        <dbReference type="ARBA" id="ARBA00023054"/>
    </source>
</evidence>
<evidence type="ECO:0000313" key="22">
    <source>
        <dbReference type="EnsemblMetazoa" id="XP_050501838.1"/>
    </source>
</evidence>
<dbReference type="Gene3D" id="1.20.140.100">
    <property type="entry name" value="Dynein heavy chain, N-terminal domain 2"/>
    <property type="match status" value="1"/>
</dbReference>
<evidence type="ECO:0000256" key="5">
    <source>
        <dbReference type="ARBA" id="ARBA00022475"/>
    </source>
</evidence>
<protein>
    <recommendedName>
        <fullName evidence="19">Cytoplasmic dynein 2 heavy chain 1</fullName>
    </recommendedName>
</protein>
<comment type="similarity">
    <text evidence="3">Belongs to the dynein heavy chain family.</text>
</comment>
<dbReference type="InterPro" id="IPR049400">
    <property type="entry name" value="DYNC2H1_AAA_dom"/>
</dbReference>
<comment type="subcellular location">
    <subcellularLocation>
        <location evidence="1">Cell membrane</location>
        <topology evidence="1">Peripheral membrane protein</topology>
    </subcellularLocation>
    <subcellularLocation>
        <location evidence="2">Cytoplasm</location>
        <location evidence="2">Cytoskeleton</location>
        <location evidence="2">Cilium axoneme</location>
    </subcellularLocation>
</comment>
<dbReference type="Pfam" id="PF12774">
    <property type="entry name" value="AAA_6"/>
    <property type="match status" value="1"/>
</dbReference>
<dbReference type="SMART" id="SM00382">
    <property type="entry name" value="AAA"/>
    <property type="match status" value="2"/>
</dbReference>
<evidence type="ECO:0000256" key="16">
    <source>
        <dbReference type="ARBA" id="ARBA00023175"/>
    </source>
</evidence>
<feature type="coiled-coil region" evidence="20">
    <location>
        <begin position="3336"/>
        <end position="3370"/>
    </location>
</feature>
<dbReference type="InterPro" id="IPR042228">
    <property type="entry name" value="Dynein_linker_3"/>
</dbReference>
<dbReference type="InterPro" id="IPR027417">
    <property type="entry name" value="P-loop_NTPase"/>
</dbReference>
<dbReference type="Pfam" id="PF22597">
    <property type="entry name" value="DYN_lid"/>
    <property type="match status" value="1"/>
</dbReference>
<dbReference type="Gene3D" id="3.10.490.20">
    <property type="match status" value="1"/>
</dbReference>
<evidence type="ECO:0000259" key="21">
    <source>
        <dbReference type="SMART" id="SM00382"/>
    </source>
</evidence>
<dbReference type="InterPro" id="IPR013594">
    <property type="entry name" value="Dynein_heavy_tail"/>
</dbReference>
<dbReference type="InterPro" id="IPR035699">
    <property type="entry name" value="AAA_6"/>
</dbReference>
<dbReference type="Gene3D" id="1.20.920.30">
    <property type="match status" value="1"/>
</dbReference>
<evidence type="ECO:0000313" key="23">
    <source>
        <dbReference type="Proteomes" id="UP001652700"/>
    </source>
</evidence>
<dbReference type="Pfam" id="PF25007">
    <property type="entry name" value="DYH2-5-8_CC"/>
    <property type="match status" value="1"/>
</dbReference>